<evidence type="ECO:0000256" key="10">
    <source>
        <dbReference type="PROSITE-ProRule" id="PRU00239"/>
    </source>
</evidence>
<dbReference type="SMART" id="SM00230">
    <property type="entry name" value="CysPc"/>
    <property type="match status" value="1"/>
</dbReference>
<dbReference type="CDD" id="cd00044">
    <property type="entry name" value="CysPc"/>
    <property type="match status" value="1"/>
</dbReference>
<comment type="similarity">
    <text evidence="1">Belongs to the peptidase C2 family.</text>
</comment>
<feature type="domain" description="Calpain catalytic" evidence="11">
    <location>
        <begin position="34"/>
        <end position="333"/>
    </location>
</feature>
<dbReference type="InterPro" id="IPR022682">
    <property type="entry name" value="Calpain_domain_III"/>
</dbReference>
<comment type="caution">
    <text evidence="12">The sequence shown here is derived from an EMBL/GenBank/DDBJ whole genome shotgun (WGS) entry which is preliminary data.</text>
</comment>
<dbReference type="FunFam" id="3.90.70.10:FF:000054">
    <property type="entry name" value="Calpain 14"/>
    <property type="match status" value="1"/>
</dbReference>
<feature type="active site" evidence="9 10">
    <location>
        <position position="95"/>
    </location>
</feature>
<sequence length="676" mass="76999">MAHNQEPLSKTPIIKFKGQDFNYLWNLCLSRGLLFEDEAFPAEISSIGLEMLKGKDLSNLRWKRPKDLSRGKSEPHFILEGVSRFDIKQGCAGDCWFLTALGSLTQSKKHLQKILRNQSFSQQYAGIFRFWFWQCGQWVEVVVDDRLPVLNNEYLFVHPCSNNQEFWPCLLEKAYAKFRGSYLHLHYGYLPDALVDLTGGVVTTMDLHSSSSDLVMMVKTAAQEESLMTCATPVSPTGIATRMENGLVSQHAYTVTGAETIQSRTGWEDLIRLWNPWGNTEWRGRWGDGSPEWQETRDPRKSQLYKNKEDGEFWMPCRDFQDNFFCLYVCNQYPVSLDHGNTSLGTWSEMMFKSRVIPGGTTDDYDIGGPQSDTQYIFSVPEITEGNNVTVSFNIMPQTLKANDGKFPLNFHVFKVDSQFQHFQERLPPTFFSQFRNADKGIVTRSKYNLTKCFTLSPGTYVVVVSAYKEAVEFLLRIFLKMPNTDRNPGSNFNLKALKASLPENASQQSIFYRYAQQGLNMDATGLQNLLNQELLRGIPGDGFSLDEARSIVALMDQLQVNGQLDPEEFSRLWSRLLCCQRVYLNTQGNSAVFLSSDLWKAIKSTDFLAGISVSGDLLDLMALRYSDSTGRVSFPSLVCFLIRLEAMAKAFQHLSKDGQGLYLTKMEWMNLVMYS</sequence>
<dbReference type="PRINTS" id="PR00704">
    <property type="entry name" value="CALPAIN"/>
</dbReference>
<organism evidence="12 13">
    <name type="scientific">Phyllostomus discolor</name>
    <name type="common">pale spear-nosed bat</name>
    <dbReference type="NCBI Taxonomy" id="89673"/>
    <lineage>
        <taxon>Eukaryota</taxon>
        <taxon>Metazoa</taxon>
        <taxon>Chordata</taxon>
        <taxon>Craniata</taxon>
        <taxon>Vertebrata</taxon>
        <taxon>Euteleostomi</taxon>
        <taxon>Mammalia</taxon>
        <taxon>Eutheria</taxon>
        <taxon>Laurasiatheria</taxon>
        <taxon>Chiroptera</taxon>
        <taxon>Yangochiroptera</taxon>
        <taxon>Phyllostomidae</taxon>
        <taxon>Phyllostominae</taxon>
        <taxon>Phyllostomus</taxon>
    </lineage>
</organism>
<keyword evidence="2 10" id="KW-0645">Protease</keyword>
<dbReference type="SUPFAM" id="SSF47473">
    <property type="entry name" value="EF-hand"/>
    <property type="match status" value="1"/>
</dbReference>
<comment type="function">
    <text evidence="6">Probable non-lysosomal thiol-protease.</text>
</comment>
<keyword evidence="5 10" id="KW-0788">Thiol protease</keyword>
<dbReference type="InterPro" id="IPR000169">
    <property type="entry name" value="Pept_cys_AS"/>
</dbReference>
<evidence type="ECO:0000313" key="13">
    <source>
        <dbReference type="Proteomes" id="UP000664940"/>
    </source>
</evidence>
<feature type="active site" evidence="9 10">
    <location>
        <position position="251"/>
    </location>
</feature>
<name>A0A834A3W4_9CHIR</name>
<feature type="active site" evidence="9 10">
    <location>
        <position position="275"/>
    </location>
</feature>
<evidence type="ECO:0000256" key="3">
    <source>
        <dbReference type="ARBA" id="ARBA00022737"/>
    </source>
</evidence>
<evidence type="ECO:0000256" key="2">
    <source>
        <dbReference type="ARBA" id="ARBA00022670"/>
    </source>
</evidence>
<dbReference type="GO" id="GO:0004198">
    <property type="term" value="F:calcium-dependent cysteine-type endopeptidase activity"/>
    <property type="evidence" value="ECO:0007669"/>
    <property type="project" value="InterPro"/>
</dbReference>
<dbReference type="AlphaFoldDB" id="A0A834A3W4"/>
<dbReference type="GO" id="GO:0006508">
    <property type="term" value="P:proteolysis"/>
    <property type="evidence" value="ECO:0007669"/>
    <property type="project" value="UniProtKB-KW"/>
</dbReference>
<reference evidence="12 13" key="1">
    <citation type="journal article" date="2020" name="Nature">
        <title>Six reference-quality genomes reveal evolution of bat adaptations.</title>
        <authorList>
            <person name="Jebb D."/>
            <person name="Huang Z."/>
            <person name="Pippel M."/>
            <person name="Hughes G.M."/>
            <person name="Lavrichenko K."/>
            <person name="Devanna P."/>
            <person name="Winkler S."/>
            <person name="Jermiin L.S."/>
            <person name="Skirmuntt E.C."/>
            <person name="Katzourakis A."/>
            <person name="Burkitt-Gray L."/>
            <person name="Ray D.A."/>
            <person name="Sullivan K.A.M."/>
            <person name="Roscito J.G."/>
            <person name="Kirilenko B.M."/>
            <person name="Davalos L.M."/>
            <person name="Corthals A.P."/>
            <person name="Power M.L."/>
            <person name="Jones G."/>
            <person name="Ransome R.D."/>
            <person name="Dechmann D.K.N."/>
            <person name="Locatelli A.G."/>
            <person name="Puechmaille S.J."/>
            <person name="Fedrigo O."/>
            <person name="Jarvis E.D."/>
            <person name="Hiller M."/>
            <person name="Vernes S.C."/>
            <person name="Myers E.W."/>
            <person name="Teeling E.C."/>
        </authorList>
    </citation>
    <scope>NUCLEOTIDE SEQUENCE [LARGE SCALE GENOMIC DNA]</scope>
    <source>
        <strain evidence="12">Bat1K_MPI-CBG_1</strain>
    </source>
</reference>
<dbReference type="Pfam" id="PF00648">
    <property type="entry name" value="Peptidase_C2"/>
    <property type="match status" value="1"/>
</dbReference>
<dbReference type="InterPro" id="IPR036213">
    <property type="entry name" value="Calpain_III_sf"/>
</dbReference>
<keyword evidence="4 10" id="KW-0378">Hydrolase</keyword>
<dbReference type="InterPro" id="IPR022684">
    <property type="entry name" value="Calpain_cysteine_protease"/>
</dbReference>
<evidence type="ECO:0000256" key="4">
    <source>
        <dbReference type="ARBA" id="ARBA00022801"/>
    </source>
</evidence>
<dbReference type="SUPFAM" id="SSF54001">
    <property type="entry name" value="Cysteine proteinases"/>
    <property type="match status" value="1"/>
</dbReference>
<evidence type="ECO:0000256" key="7">
    <source>
        <dbReference type="ARBA" id="ARBA00071010"/>
    </source>
</evidence>
<gene>
    <name evidence="12" type="ORF">HJG60_002043</name>
</gene>
<dbReference type="FunFam" id="1.10.238.10:FF:000175">
    <property type="entry name" value="Calpain 14"/>
    <property type="match status" value="1"/>
</dbReference>
<dbReference type="InterPro" id="IPR038765">
    <property type="entry name" value="Papain-like_cys_pep_sf"/>
</dbReference>
<dbReference type="InterPro" id="IPR054069">
    <property type="entry name" value="CAPN3/13-like_C_EFh"/>
</dbReference>
<dbReference type="EMBL" id="JABVXQ010000006">
    <property type="protein sequence ID" value="KAF6102470.1"/>
    <property type="molecule type" value="Genomic_DNA"/>
</dbReference>
<protein>
    <recommendedName>
        <fullName evidence="7">Calpain-13</fullName>
    </recommendedName>
    <alternativeName>
        <fullName evidence="8">Calcium-activated neutral proteinase 13</fullName>
    </alternativeName>
</protein>
<dbReference type="Gene3D" id="1.10.238.10">
    <property type="entry name" value="EF-hand"/>
    <property type="match status" value="1"/>
</dbReference>
<dbReference type="Gene3D" id="2.60.120.380">
    <property type="match status" value="1"/>
</dbReference>
<dbReference type="Proteomes" id="UP000664940">
    <property type="component" value="Unassembled WGS sequence"/>
</dbReference>
<dbReference type="PROSITE" id="PS00139">
    <property type="entry name" value="THIOL_PROTEASE_CYS"/>
    <property type="match status" value="1"/>
</dbReference>
<dbReference type="SUPFAM" id="SSF49758">
    <property type="entry name" value="Calpain large subunit, middle domain (domain III)"/>
    <property type="match status" value="1"/>
</dbReference>
<evidence type="ECO:0000256" key="9">
    <source>
        <dbReference type="PIRSR" id="PIRSR622684-1"/>
    </source>
</evidence>
<proteinExistence type="inferred from homology"/>
<dbReference type="PANTHER" id="PTHR10183">
    <property type="entry name" value="CALPAIN"/>
    <property type="match status" value="1"/>
</dbReference>
<dbReference type="FunFam" id="2.60.120.380:FF:000016">
    <property type="entry name" value="Calpain 13"/>
    <property type="match status" value="1"/>
</dbReference>
<dbReference type="Gene3D" id="3.90.70.10">
    <property type="entry name" value="Cysteine proteinases"/>
    <property type="match status" value="1"/>
</dbReference>
<keyword evidence="3" id="KW-0677">Repeat</keyword>
<evidence type="ECO:0000256" key="5">
    <source>
        <dbReference type="ARBA" id="ARBA00022807"/>
    </source>
</evidence>
<evidence type="ECO:0000259" key="11">
    <source>
        <dbReference type="PROSITE" id="PS50203"/>
    </source>
</evidence>
<evidence type="ECO:0000256" key="6">
    <source>
        <dbReference type="ARBA" id="ARBA00059312"/>
    </source>
</evidence>
<dbReference type="Pfam" id="PF01067">
    <property type="entry name" value="Calpain_III"/>
    <property type="match status" value="1"/>
</dbReference>
<dbReference type="PROSITE" id="PS50203">
    <property type="entry name" value="CALPAIN_CAT"/>
    <property type="match status" value="1"/>
</dbReference>
<dbReference type="Pfam" id="PF21875">
    <property type="entry name" value="CAPN13-like_C_EFh"/>
    <property type="match status" value="1"/>
</dbReference>
<dbReference type="InterPro" id="IPR001300">
    <property type="entry name" value="Peptidase_C2_calpain_cat"/>
</dbReference>
<evidence type="ECO:0000256" key="8">
    <source>
        <dbReference type="ARBA" id="ARBA00075529"/>
    </source>
</evidence>
<evidence type="ECO:0000313" key="12">
    <source>
        <dbReference type="EMBL" id="KAF6102470.1"/>
    </source>
</evidence>
<evidence type="ECO:0000256" key="1">
    <source>
        <dbReference type="ARBA" id="ARBA00007623"/>
    </source>
</evidence>
<dbReference type="InterPro" id="IPR011992">
    <property type="entry name" value="EF-hand-dom_pair"/>
</dbReference>
<dbReference type="PANTHER" id="PTHR10183:SF333">
    <property type="entry name" value="CALPAIN-13"/>
    <property type="match status" value="1"/>
</dbReference>
<dbReference type="GO" id="GO:0005737">
    <property type="term" value="C:cytoplasm"/>
    <property type="evidence" value="ECO:0007669"/>
    <property type="project" value="TreeGrafter"/>
</dbReference>
<accession>A0A834A3W4</accession>